<dbReference type="RefSeq" id="WP_187563118.1">
    <property type="nucleotide sequence ID" value="NZ_JACGWS010000009.1"/>
</dbReference>
<dbReference type="PROSITE" id="PS51257">
    <property type="entry name" value="PROKAR_LIPOPROTEIN"/>
    <property type="match status" value="1"/>
</dbReference>
<organism evidence="1 2">
    <name type="scientific">Kordia aestuariivivens</name>
    <dbReference type="NCBI Taxonomy" id="2759037"/>
    <lineage>
        <taxon>Bacteria</taxon>
        <taxon>Pseudomonadati</taxon>
        <taxon>Bacteroidota</taxon>
        <taxon>Flavobacteriia</taxon>
        <taxon>Flavobacteriales</taxon>
        <taxon>Flavobacteriaceae</taxon>
        <taxon>Kordia</taxon>
    </lineage>
</organism>
<reference evidence="1 2" key="1">
    <citation type="submission" date="2020-07" db="EMBL/GenBank/DDBJ databases">
        <title>Description of Kordia aestuariivivens sp. nov., isolated from a tidal flat.</title>
        <authorList>
            <person name="Park S."/>
            <person name="Yoon J.-H."/>
        </authorList>
    </citation>
    <scope>NUCLEOTIDE SEQUENCE [LARGE SCALE GENOMIC DNA]</scope>
    <source>
        <strain evidence="1 2">YSTF-M3</strain>
    </source>
</reference>
<proteinExistence type="predicted"/>
<evidence type="ECO:0000313" key="1">
    <source>
        <dbReference type="EMBL" id="MBC8756079.1"/>
    </source>
</evidence>
<keyword evidence="2" id="KW-1185">Reference proteome</keyword>
<dbReference type="EMBL" id="JACGWS010000009">
    <property type="protein sequence ID" value="MBC8756079.1"/>
    <property type="molecule type" value="Genomic_DNA"/>
</dbReference>
<evidence type="ECO:0000313" key="2">
    <source>
        <dbReference type="Proteomes" id="UP000619238"/>
    </source>
</evidence>
<sequence>MKTLTFYIVSLLLISCNGMKDISEIKDEDTMTVCLLSNEVYNADSQDTAKEYLERRQVVRKLVLEGDQRASLLKEFLNDSNYEPLSRKCKFEPVYALLVNDKLLALFDVEYCPTIEYVNKEKDSKYIGITAENTLKKLLEDYLK</sequence>
<evidence type="ECO:0008006" key="3">
    <source>
        <dbReference type="Google" id="ProtNLM"/>
    </source>
</evidence>
<protein>
    <recommendedName>
        <fullName evidence="3">DUF302 domain-containing protein</fullName>
    </recommendedName>
</protein>
<accession>A0ABR7QCK7</accession>
<comment type="caution">
    <text evidence="1">The sequence shown here is derived from an EMBL/GenBank/DDBJ whole genome shotgun (WGS) entry which is preliminary data.</text>
</comment>
<dbReference type="Proteomes" id="UP000619238">
    <property type="component" value="Unassembled WGS sequence"/>
</dbReference>
<gene>
    <name evidence="1" type="ORF">H2O64_15485</name>
</gene>
<name>A0ABR7QCK7_9FLAO</name>